<evidence type="ECO:0000313" key="4">
    <source>
        <dbReference type="Proteomes" id="UP000038622"/>
    </source>
</evidence>
<protein>
    <submittedName>
        <fullName evidence="1">Uncharacterized protein</fullName>
    </submittedName>
</protein>
<dbReference type="EMBL" id="CDMH01000023">
    <property type="protein sequence ID" value="CRF42369.1"/>
    <property type="molecule type" value="Genomic_DNA"/>
</dbReference>
<dbReference type="Proteomes" id="UP000041394">
    <property type="component" value="Unassembled WGS sequence"/>
</dbReference>
<name>A0A0K2X5Y5_9HELI</name>
<evidence type="ECO:0000313" key="2">
    <source>
        <dbReference type="EMBL" id="CRF42369.1"/>
    </source>
</evidence>
<reference evidence="5 6" key="2">
    <citation type="submission" date="2014-12" db="EMBL/GenBank/DDBJ databases">
        <authorList>
            <person name="Jaenicke S."/>
        </authorList>
    </citation>
    <scope>NUCLEOTIDE SEQUENCE [LARGE SCALE GENOMIC DNA]</scope>
</reference>
<accession>A0A0K2X5Y5</accession>
<evidence type="ECO:0000313" key="5">
    <source>
        <dbReference type="Proteomes" id="UP000041394"/>
    </source>
</evidence>
<dbReference type="Proteomes" id="UP000045175">
    <property type="component" value="Unassembled WGS sequence"/>
</dbReference>
<dbReference type="Proteomes" id="UP000038622">
    <property type="component" value="Unassembled WGS sequence"/>
</dbReference>
<evidence type="ECO:0000313" key="6">
    <source>
        <dbReference type="Proteomes" id="UP000045175"/>
    </source>
</evidence>
<sequence>MLLESDLKHPTVILLSNKILHFTWPKPFDSRQNFRLPATLSKALKRASFDVLRSDHNY</sequence>
<keyword evidence="4" id="KW-1185">Reference proteome</keyword>
<evidence type="ECO:0000313" key="3">
    <source>
        <dbReference type="EMBL" id="CRF44624.1"/>
    </source>
</evidence>
<dbReference type="EMBL" id="CDML01000024">
    <property type="protein sequence ID" value="CRF40978.1"/>
    <property type="molecule type" value="Genomic_DNA"/>
</dbReference>
<reference evidence="4" key="3">
    <citation type="submission" date="2014-12" db="EMBL/GenBank/DDBJ databases">
        <authorList>
            <person name="Smet A."/>
        </authorList>
    </citation>
    <scope>NUCLEOTIDE SEQUENCE [LARGE SCALE GENOMIC DNA]</scope>
</reference>
<organism evidence="1 4">
    <name type="scientific">Helicobacter ailurogastricus</name>
    <dbReference type="NCBI Taxonomy" id="1578720"/>
    <lineage>
        <taxon>Bacteria</taxon>
        <taxon>Pseudomonadati</taxon>
        <taxon>Campylobacterota</taxon>
        <taxon>Epsilonproteobacteria</taxon>
        <taxon>Campylobacterales</taxon>
        <taxon>Helicobacteraceae</taxon>
        <taxon>Helicobacter</taxon>
    </lineage>
</organism>
<proteinExistence type="predicted"/>
<reference evidence="1" key="1">
    <citation type="submission" date="2014-12" db="EMBL/GenBank/DDBJ databases">
        <title>Whole genome sequences of four Staphylococcus schleiferi canine isolates.</title>
        <authorList>
            <person name="Misic A.M."/>
            <person name="Cain C."/>
            <person name="Morris D.O."/>
            <person name="Rankin S."/>
            <person name="Beiting D."/>
        </authorList>
    </citation>
    <scope>NUCLEOTIDE SEQUENCE</scope>
    <source>
        <strain evidence="1">ASB11</strain>
        <strain evidence="2">ASB13</strain>
        <strain evidence="3">ASB9</strain>
    </source>
</reference>
<evidence type="ECO:0000313" key="1">
    <source>
        <dbReference type="EMBL" id="CRF40978.1"/>
    </source>
</evidence>
<dbReference type="AlphaFoldDB" id="A0A0K2X5Y5"/>
<dbReference type="EMBL" id="CDMN01000047">
    <property type="protein sequence ID" value="CRF44624.1"/>
    <property type="molecule type" value="Genomic_DNA"/>
</dbReference>
<gene>
    <name evidence="1" type="ORF">HAL011_07540</name>
    <name evidence="2" type="ORF">HAL013_05390</name>
    <name evidence="3" type="ORF">HAL09_12180</name>
</gene>